<name>A0A4U0TNT0_9PEZI</name>
<protein>
    <submittedName>
        <fullName evidence="1">Uncharacterized protein</fullName>
    </submittedName>
</protein>
<dbReference type="OrthoDB" id="3827522at2759"/>
<gene>
    <name evidence="1" type="ORF">B0A50_06527</name>
</gene>
<evidence type="ECO:0000313" key="1">
    <source>
        <dbReference type="EMBL" id="TKA23691.1"/>
    </source>
</evidence>
<organism evidence="1 2">
    <name type="scientific">Salinomyces thailandicus</name>
    <dbReference type="NCBI Taxonomy" id="706561"/>
    <lineage>
        <taxon>Eukaryota</taxon>
        <taxon>Fungi</taxon>
        <taxon>Dikarya</taxon>
        <taxon>Ascomycota</taxon>
        <taxon>Pezizomycotina</taxon>
        <taxon>Dothideomycetes</taxon>
        <taxon>Dothideomycetidae</taxon>
        <taxon>Mycosphaerellales</taxon>
        <taxon>Teratosphaeriaceae</taxon>
        <taxon>Salinomyces</taxon>
    </lineage>
</organism>
<evidence type="ECO:0000313" key="2">
    <source>
        <dbReference type="Proteomes" id="UP000308549"/>
    </source>
</evidence>
<dbReference type="Proteomes" id="UP000308549">
    <property type="component" value="Unassembled WGS sequence"/>
</dbReference>
<sequence>MAVPFVPPNHPLARSKDDKSITAALREQIKCTKQIIHRLALVPRSQPLITNTFLLAANAGLLFPYGTQASASYGYDIPMITVTTDEHNVPTEKPLYQALLTYVSSAGSRHNNLAARGEPSPSAIEALESLLFVTASALERYQGNVLKEMGKPAMVAGGMVDEGIVFGKTWKEVFGGRKGVGL</sequence>
<proteinExistence type="predicted"/>
<comment type="caution">
    <text evidence="1">The sequence shown here is derived from an EMBL/GenBank/DDBJ whole genome shotgun (WGS) entry which is preliminary data.</text>
</comment>
<dbReference type="AlphaFoldDB" id="A0A4U0TNT0"/>
<accession>A0A4U0TNT0</accession>
<dbReference type="EMBL" id="NAJL01000052">
    <property type="protein sequence ID" value="TKA23691.1"/>
    <property type="molecule type" value="Genomic_DNA"/>
</dbReference>
<keyword evidence="2" id="KW-1185">Reference proteome</keyword>
<reference evidence="1 2" key="1">
    <citation type="submission" date="2017-03" db="EMBL/GenBank/DDBJ databases">
        <title>Genomes of endolithic fungi from Antarctica.</title>
        <authorList>
            <person name="Coleine C."/>
            <person name="Masonjones S."/>
            <person name="Stajich J.E."/>
        </authorList>
    </citation>
    <scope>NUCLEOTIDE SEQUENCE [LARGE SCALE GENOMIC DNA]</scope>
    <source>
        <strain evidence="1 2">CCFEE 6315</strain>
    </source>
</reference>